<organism evidence="1 2">
    <name type="scientific">Rhodopseudomonas palustris</name>
    <dbReference type="NCBI Taxonomy" id="1076"/>
    <lineage>
        <taxon>Bacteria</taxon>
        <taxon>Pseudomonadati</taxon>
        <taxon>Pseudomonadota</taxon>
        <taxon>Alphaproteobacteria</taxon>
        <taxon>Hyphomicrobiales</taxon>
        <taxon>Nitrobacteraceae</taxon>
        <taxon>Rhodopseudomonas</taxon>
    </lineage>
</organism>
<gene>
    <name evidence="1" type="ORF">DNX69_11740</name>
</gene>
<dbReference type="Proteomes" id="UP000248134">
    <property type="component" value="Unassembled WGS sequence"/>
</dbReference>
<protein>
    <submittedName>
        <fullName evidence="1">DUF2218 domain-containing protein</fullName>
    </submittedName>
</protein>
<accession>A0A323UVV1</accession>
<dbReference type="RefSeq" id="WP_110786176.1">
    <property type="nucleotide sequence ID" value="NZ_QKQS01000016.1"/>
</dbReference>
<comment type="caution">
    <text evidence="1">The sequence shown here is derived from an EMBL/GenBank/DDBJ whole genome shotgun (WGS) entry which is preliminary data.</text>
</comment>
<proteinExistence type="predicted"/>
<reference evidence="1 2" key="1">
    <citation type="submission" date="2018-06" db="EMBL/GenBank/DDBJ databases">
        <title>Draft Whole-Genome Sequence of the purple photosynthetic bacterium Rhodospeudomonas palustris XCP.</title>
        <authorList>
            <person name="Rayyan A."/>
            <person name="Meyer T.E."/>
            <person name="Kyndt J.A."/>
        </authorList>
    </citation>
    <scope>NUCLEOTIDE SEQUENCE [LARGE SCALE GENOMIC DNA]</scope>
    <source>
        <strain evidence="1 2">XCP</strain>
    </source>
</reference>
<dbReference type="AlphaFoldDB" id="A0A323UVV1"/>
<dbReference type="Pfam" id="PF09981">
    <property type="entry name" value="DUF2218"/>
    <property type="match status" value="1"/>
</dbReference>
<dbReference type="Gene3D" id="3.30.310.50">
    <property type="entry name" value="Alpha-D-phosphohexomutase, C-terminal domain"/>
    <property type="match status" value="1"/>
</dbReference>
<evidence type="ECO:0000313" key="2">
    <source>
        <dbReference type="Proteomes" id="UP000248134"/>
    </source>
</evidence>
<dbReference type="OrthoDB" id="9806511at2"/>
<dbReference type="EMBL" id="QKQS01000016">
    <property type="protein sequence ID" value="PZA11778.1"/>
    <property type="molecule type" value="Genomic_DNA"/>
</dbReference>
<sequence length="100" mass="11383">MNSSPTSSPQTTHASVPTAHASRYLQQLCKHWAHKFETEFDPTQGRISLPLGQARLTARPDTLLIDLTAIDAANMTTFQQVVTSHIERFAFREELRFVWE</sequence>
<name>A0A323UVV1_RHOPL</name>
<evidence type="ECO:0000313" key="1">
    <source>
        <dbReference type="EMBL" id="PZA11778.1"/>
    </source>
</evidence>
<dbReference type="InterPro" id="IPR014543">
    <property type="entry name" value="UCP028291"/>
</dbReference>
<dbReference type="PIRSF" id="PIRSF028291">
    <property type="entry name" value="UCP028291"/>
    <property type="match status" value="1"/>
</dbReference>